<feature type="transmembrane region" description="Helical" evidence="1">
    <location>
        <begin position="73"/>
        <end position="93"/>
    </location>
</feature>
<protein>
    <submittedName>
        <fullName evidence="2">Uncharacterized protein</fullName>
    </submittedName>
</protein>
<evidence type="ECO:0000256" key="1">
    <source>
        <dbReference type="SAM" id="Phobius"/>
    </source>
</evidence>
<feature type="transmembrane region" description="Helical" evidence="1">
    <location>
        <begin position="113"/>
        <end position="134"/>
    </location>
</feature>
<dbReference type="EMBL" id="SDPN01000010">
    <property type="protein sequence ID" value="RXZ71752.1"/>
    <property type="molecule type" value="Genomic_DNA"/>
</dbReference>
<gene>
    <name evidence="2" type="ORF">ESP51_07610</name>
</gene>
<name>A0A4Q2L5S6_9MICO</name>
<keyword evidence="1" id="KW-0812">Transmembrane</keyword>
<keyword evidence="3" id="KW-1185">Reference proteome</keyword>
<dbReference type="AlphaFoldDB" id="A0A4Q2L5S6"/>
<dbReference type="Proteomes" id="UP000293865">
    <property type="component" value="Unassembled WGS sequence"/>
</dbReference>
<proteinExistence type="predicted"/>
<evidence type="ECO:0000313" key="2">
    <source>
        <dbReference type="EMBL" id="RXZ71752.1"/>
    </source>
</evidence>
<feature type="transmembrane region" description="Helical" evidence="1">
    <location>
        <begin position="14"/>
        <end position="36"/>
    </location>
</feature>
<evidence type="ECO:0000313" key="3">
    <source>
        <dbReference type="Proteomes" id="UP000293865"/>
    </source>
</evidence>
<keyword evidence="1" id="KW-0472">Membrane</keyword>
<dbReference type="OrthoDB" id="5115483at2"/>
<comment type="caution">
    <text evidence="2">The sequence shown here is derived from an EMBL/GenBank/DDBJ whole genome shotgun (WGS) entry which is preliminary data.</text>
</comment>
<accession>A0A4Q2L5S6</accession>
<sequence length="135" mass="14846">MVESSVHPTLLEAASAWVLVVAFAISLLYELWRAIAKAGTSRHDSLRAFLIQDVALYVVAAVVIILLFAGVPFAAWVGLIFSVVVILASIFYYNPKIMIERKPGPIDWFEDLVYTGLLFVVAAFLFLEISGLTLA</sequence>
<keyword evidence="1" id="KW-1133">Transmembrane helix</keyword>
<dbReference type="RefSeq" id="WP_129520298.1">
    <property type="nucleotide sequence ID" value="NZ_SDPN01000010.1"/>
</dbReference>
<reference evidence="2 3" key="1">
    <citation type="submission" date="2019-01" db="EMBL/GenBank/DDBJ databases">
        <title>Agromyces.</title>
        <authorList>
            <person name="Li J."/>
        </authorList>
    </citation>
    <scope>NUCLEOTIDE SEQUENCE [LARGE SCALE GENOMIC DNA]</scope>
    <source>
        <strain evidence="2 3">DSM 15934</strain>
    </source>
</reference>
<feature type="transmembrane region" description="Helical" evidence="1">
    <location>
        <begin position="48"/>
        <end position="67"/>
    </location>
</feature>
<organism evidence="2 3">
    <name type="scientific">Agromyces albus</name>
    <dbReference type="NCBI Taxonomy" id="205332"/>
    <lineage>
        <taxon>Bacteria</taxon>
        <taxon>Bacillati</taxon>
        <taxon>Actinomycetota</taxon>
        <taxon>Actinomycetes</taxon>
        <taxon>Micrococcales</taxon>
        <taxon>Microbacteriaceae</taxon>
        <taxon>Agromyces</taxon>
    </lineage>
</organism>